<dbReference type="Proteomes" id="UP000239187">
    <property type="component" value="Chromosome"/>
</dbReference>
<protein>
    <recommendedName>
        <fullName evidence="1">Mycothiol-dependent maleylpyruvate isomerase metal-binding domain-containing protein</fullName>
    </recommendedName>
</protein>
<sequence>MTSDWQTVHRERRALAEDLASLSTQEWATASLCEGWDVHDVVAHLTGSARTTRRRFWLSLIRAGFSFDRANAREVAAERAPTPAETLLRFESTITSTTAPPGPLITRLIEIVVHGEDIRRPLGLRRPATPLELRDTLAYVAQDRLSGGKKRLNGLRLAATDGGFTVGSGQTVQGPALSLLLAASGRTAALQDLRGPGLALLQGRLGA</sequence>
<dbReference type="InterPro" id="IPR034660">
    <property type="entry name" value="DinB/YfiT-like"/>
</dbReference>
<dbReference type="Gene3D" id="1.20.120.450">
    <property type="entry name" value="dinb family like domain"/>
    <property type="match status" value="1"/>
</dbReference>
<name>A0A2L0UIU9_9MICC</name>
<proteinExistence type="predicted"/>
<dbReference type="InterPro" id="IPR017517">
    <property type="entry name" value="Maleyloyr_isom"/>
</dbReference>
<organism evidence="2 3">
    <name type="scientific">Arthrobacter agilis</name>
    <dbReference type="NCBI Taxonomy" id="37921"/>
    <lineage>
        <taxon>Bacteria</taxon>
        <taxon>Bacillati</taxon>
        <taxon>Actinomycetota</taxon>
        <taxon>Actinomycetes</taxon>
        <taxon>Micrococcales</taxon>
        <taxon>Micrococcaceae</taxon>
        <taxon>Arthrobacter</taxon>
    </lineage>
</organism>
<dbReference type="Pfam" id="PF11716">
    <property type="entry name" value="MDMPI_N"/>
    <property type="match status" value="1"/>
</dbReference>
<evidence type="ECO:0000313" key="2">
    <source>
        <dbReference type="EMBL" id="AUZ89184.1"/>
    </source>
</evidence>
<dbReference type="GO" id="GO:0046872">
    <property type="term" value="F:metal ion binding"/>
    <property type="evidence" value="ECO:0007669"/>
    <property type="project" value="InterPro"/>
</dbReference>
<evidence type="ECO:0000259" key="1">
    <source>
        <dbReference type="Pfam" id="PF11716"/>
    </source>
</evidence>
<dbReference type="RefSeq" id="WP_208740413.1">
    <property type="nucleotide sequence ID" value="NZ_CP024915.1"/>
</dbReference>
<reference evidence="2 3" key="1">
    <citation type="submission" date="2017-11" db="EMBL/GenBank/DDBJ databases">
        <title>Draft genome of Arthrobacter agilis strain UMCV2, a plant growth-promoting rhizobacterium and biocontrol capacity of phytopathogenic fungi.</title>
        <authorList>
            <person name="Martinez-Camara R."/>
            <person name="Santoyo G."/>
            <person name="Moreno-Hagelsieb G."/>
            <person name="Valencia-Cantero E."/>
        </authorList>
    </citation>
    <scope>NUCLEOTIDE SEQUENCE [LARGE SCALE GENOMIC DNA]</scope>
    <source>
        <strain evidence="2 3">UMCV2</strain>
    </source>
</reference>
<evidence type="ECO:0000313" key="3">
    <source>
        <dbReference type="Proteomes" id="UP000239187"/>
    </source>
</evidence>
<feature type="domain" description="Mycothiol-dependent maleylpyruvate isomerase metal-binding" evidence="1">
    <location>
        <begin position="9"/>
        <end position="97"/>
    </location>
</feature>
<dbReference type="AlphaFoldDB" id="A0A2L0UIU9"/>
<accession>A0A2L0UIU9</accession>
<dbReference type="InterPro" id="IPR024344">
    <property type="entry name" value="MDMPI_metal-binding"/>
</dbReference>
<dbReference type="SUPFAM" id="SSF109854">
    <property type="entry name" value="DinB/YfiT-like putative metalloenzymes"/>
    <property type="match status" value="1"/>
</dbReference>
<dbReference type="NCBIfam" id="TIGR03083">
    <property type="entry name" value="maleylpyruvate isomerase family mycothiol-dependent enzyme"/>
    <property type="match status" value="1"/>
</dbReference>
<dbReference type="EMBL" id="CP024915">
    <property type="protein sequence ID" value="AUZ89184.1"/>
    <property type="molecule type" value="Genomic_DNA"/>
</dbReference>
<gene>
    <name evidence="2" type="ORF">CVO76_01320</name>
</gene>